<protein>
    <submittedName>
        <fullName evidence="2">Uncharacterized protein</fullName>
    </submittedName>
</protein>
<evidence type="ECO:0000256" key="1">
    <source>
        <dbReference type="SAM" id="MobiDB-lite"/>
    </source>
</evidence>
<dbReference type="InParanoid" id="A0A059C2Y9"/>
<name>A0A059C2Y9_EUCGR</name>
<reference evidence="2" key="1">
    <citation type="submission" date="2013-07" db="EMBL/GenBank/DDBJ databases">
        <title>The genome of Eucalyptus grandis.</title>
        <authorList>
            <person name="Schmutz J."/>
            <person name="Hayes R."/>
            <person name="Myburg A."/>
            <person name="Tuskan G."/>
            <person name="Grattapaglia D."/>
            <person name="Rokhsar D.S."/>
        </authorList>
    </citation>
    <scope>NUCLEOTIDE SEQUENCE</scope>
    <source>
        <tissue evidence="2">Leaf extractions</tissue>
    </source>
</reference>
<dbReference type="AlphaFoldDB" id="A0A059C2Y9"/>
<feature type="compositionally biased region" description="Polar residues" evidence="1">
    <location>
        <begin position="34"/>
        <end position="55"/>
    </location>
</feature>
<feature type="compositionally biased region" description="Polar residues" evidence="1">
    <location>
        <begin position="63"/>
        <end position="75"/>
    </location>
</feature>
<feature type="region of interest" description="Disordered" evidence="1">
    <location>
        <begin position="118"/>
        <end position="140"/>
    </location>
</feature>
<gene>
    <name evidence="2" type="ORF">EUGRSUZ_E01070</name>
</gene>
<sequence length="163" mass="17868">MIQMDLQFQFVQLLKETSNLLCISRTHLKKNQRIKQSFPSKLNSSNPYRSTTVQSPWLVGPDKTQSLLPSPSPRNQGFEAVQPVQLRREPRHAPPTARRLRRLRFAALPRTFGGALVARGAPWGRTSGGGGGEEAGPDGLAQELRAQGVEGAEHGIHLGLSKS</sequence>
<proteinExistence type="predicted"/>
<dbReference type="Gramene" id="KCW72609">
    <property type="protein sequence ID" value="KCW72609"/>
    <property type="gene ID" value="EUGRSUZ_E01070"/>
</dbReference>
<feature type="region of interest" description="Disordered" evidence="1">
    <location>
        <begin position="33"/>
        <end position="95"/>
    </location>
</feature>
<evidence type="ECO:0000313" key="2">
    <source>
        <dbReference type="EMBL" id="KCW72609.1"/>
    </source>
</evidence>
<dbReference type="EMBL" id="KK198757">
    <property type="protein sequence ID" value="KCW72609.1"/>
    <property type="molecule type" value="Genomic_DNA"/>
</dbReference>
<accession>A0A059C2Y9</accession>
<organism evidence="2">
    <name type="scientific">Eucalyptus grandis</name>
    <name type="common">Flooded gum</name>
    <dbReference type="NCBI Taxonomy" id="71139"/>
    <lineage>
        <taxon>Eukaryota</taxon>
        <taxon>Viridiplantae</taxon>
        <taxon>Streptophyta</taxon>
        <taxon>Embryophyta</taxon>
        <taxon>Tracheophyta</taxon>
        <taxon>Spermatophyta</taxon>
        <taxon>Magnoliopsida</taxon>
        <taxon>eudicotyledons</taxon>
        <taxon>Gunneridae</taxon>
        <taxon>Pentapetalae</taxon>
        <taxon>rosids</taxon>
        <taxon>malvids</taxon>
        <taxon>Myrtales</taxon>
        <taxon>Myrtaceae</taxon>
        <taxon>Myrtoideae</taxon>
        <taxon>Eucalypteae</taxon>
        <taxon>Eucalyptus</taxon>
    </lineage>
</organism>